<evidence type="ECO:0000313" key="2">
    <source>
        <dbReference type="EMBL" id="TKR76133.1"/>
    </source>
</evidence>
<keyword evidence="1" id="KW-0472">Membrane</keyword>
<keyword evidence="1" id="KW-1133">Transmembrane helix</keyword>
<accession>A0A4U5N203</accession>
<sequence length="105" mass="12120">MSVLSNNSKNLLLYALTLIVHLKLKILILSSLGRVQRETYSQKMSPIQKLCFQPQIAKDWNHELRRYVVGPNLLMAITGMAEYNRYSFEVRVNISLFCEQGKSIC</sequence>
<keyword evidence="3" id="KW-1185">Reference proteome</keyword>
<comment type="caution">
    <text evidence="2">The sequence shown here is derived from an EMBL/GenBank/DDBJ whole genome shotgun (WGS) entry which is preliminary data.</text>
</comment>
<feature type="transmembrane region" description="Helical" evidence="1">
    <location>
        <begin position="12"/>
        <end position="35"/>
    </location>
</feature>
<keyword evidence="1" id="KW-0812">Transmembrane</keyword>
<reference evidence="2 3" key="2">
    <citation type="journal article" date="2019" name="G3 (Bethesda)">
        <title>Hybrid Assembly of the Genome of the Entomopathogenic Nematode Steinernema carpocapsae Identifies the X-Chromosome.</title>
        <authorList>
            <person name="Serra L."/>
            <person name="Macchietto M."/>
            <person name="Macias-Munoz A."/>
            <person name="McGill C.J."/>
            <person name="Rodriguez I.M."/>
            <person name="Rodriguez B."/>
            <person name="Murad R."/>
            <person name="Mortazavi A."/>
        </authorList>
    </citation>
    <scope>NUCLEOTIDE SEQUENCE [LARGE SCALE GENOMIC DNA]</scope>
    <source>
        <strain evidence="2 3">ALL</strain>
    </source>
</reference>
<evidence type="ECO:0000313" key="3">
    <source>
        <dbReference type="Proteomes" id="UP000298663"/>
    </source>
</evidence>
<name>A0A4U5N203_STECR</name>
<dbReference type="AlphaFoldDB" id="A0A4U5N203"/>
<protein>
    <submittedName>
        <fullName evidence="2">Uncharacterized protein</fullName>
    </submittedName>
</protein>
<evidence type="ECO:0000256" key="1">
    <source>
        <dbReference type="SAM" id="Phobius"/>
    </source>
</evidence>
<gene>
    <name evidence="2" type="ORF">L596_017324</name>
</gene>
<dbReference type="EMBL" id="AZBU02000005">
    <property type="protein sequence ID" value="TKR76133.1"/>
    <property type="molecule type" value="Genomic_DNA"/>
</dbReference>
<reference evidence="2 3" key="1">
    <citation type="journal article" date="2015" name="Genome Biol.">
        <title>Comparative genomics of Steinernema reveals deeply conserved gene regulatory networks.</title>
        <authorList>
            <person name="Dillman A.R."/>
            <person name="Macchietto M."/>
            <person name="Porter C.F."/>
            <person name="Rogers A."/>
            <person name="Williams B."/>
            <person name="Antoshechkin I."/>
            <person name="Lee M.M."/>
            <person name="Goodwin Z."/>
            <person name="Lu X."/>
            <person name="Lewis E.E."/>
            <person name="Goodrich-Blair H."/>
            <person name="Stock S.P."/>
            <person name="Adams B.J."/>
            <person name="Sternberg P.W."/>
            <person name="Mortazavi A."/>
        </authorList>
    </citation>
    <scope>NUCLEOTIDE SEQUENCE [LARGE SCALE GENOMIC DNA]</scope>
    <source>
        <strain evidence="2 3">ALL</strain>
    </source>
</reference>
<proteinExistence type="predicted"/>
<organism evidence="2 3">
    <name type="scientific">Steinernema carpocapsae</name>
    <name type="common">Entomopathogenic nematode</name>
    <dbReference type="NCBI Taxonomy" id="34508"/>
    <lineage>
        <taxon>Eukaryota</taxon>
        <taxon>Metazoa</taxon>
        <taxon>Ecdysozoa</taxon>
        <taxon>Nematoda</taxon>
        <taxon>Chromadorea</taxon>
        <taxon>Rhabditida</taxon>
        <taxon>Tylenchina</taxon>
        <taxon>Panagrolaimomorpha</taxon>
        <taxon>Strongyloidoidea</taxon>
        <taxon>Steinernematidae</taxon>
        <taxon>Steinernema</taxon>
    </lineage>
</organism>
<dbReference type="Proteomes" id="UP000298663">
    <property type="component" value="Unassembled WGS sequence"/>
</dbReference>